<keyword evidence="3" id="KW-1185">Reference proteome</keyword>
<name>A0ABD1V5N4_9LAMI</name>
<gene>
    <name evidence="2" type="ORF">Adt_05903</name>
</gene>
<evidence type="ECO:0000313" key="2">
    <source>
        <dbReference type="EMBL" id="KAL2532552.1"/>
    </source>
</evidence>
<comment type="caution">
    <text evidence="2">The sequence shown here is derived from an EMBL/GenBank/DDBJ whole genome shotgun (WGS) entry which is preliminary data.</text>
</comment>
<sequence>MTNYLNWKVIDASKEKLPESLERPLMVEEKKESFDRAVPETGRKCEILVEEYKKSEEYCKTVGMVGVHGREMAFRKIRDWLVAKCPDLDLTGDPFIPEDDKDDDDGDEVENR</sequence>
<dbReference type="AlphaFoldDB" id="A0ABD1V5N4"/>
<proteinExistence type="predicted"/>
<feature type="region of interest" description="Disordered" evidence="1">
    <location>
        <begin position="89"/>
        <end position="112"/>
    </location>
</feature>
<dbReference type="Proteomes" id="UP001604336">
    <property type="component" value="Unassembled WGS sequence"/>
</dbReference>
<reference evidence="3" key="1">
    <citation type="submission" date="2024-07" db="EMBL/GenBank/DDBJ databases">
        <title>Two chromosome-level genome assemblies of Korean endemic species Abeliophyllum distichum and Forsythia ovata (Oleaceae).</title>
        <authorList>
            <person name="Jang H."/>
        </authorList>
    </citation>
    <scope>NUCLEOTIDE SEQUENCE [LARGE SCALE GENOMIC DNA]</scope>
</reference>
<evidence type="ECO:0000256" key="1">
    <source>
        <dbReference type="SAM" id="MobiDB-lite"/>
    </source>
</evidence>
<organism evidence="2 3">
    <name type="scientific">Abeliophyllum distichum</name>
    <dbReference type="NCBI Taxonomy" id="126358"/>
    <lineage>
        <taxon>Eukaryota</taxon>
        <taxon>Viridiplantae</taxon>
        <taxon>Streptophyta</taxon>
        <taxon>Embryophyta</taxon>
        <taxon>Tracheophyta</taxon>
        <taxon>Spermatophyta</taxon>
        <taxon>Magnoliopsida</taxon>
        <taxon>eudicotyledons</taxon>
        <taxon>Gunneridae</taxon>
        <taxon>Pentapetalae</taxon>
        <taxon>asterids</taxon>
        <taxon>lamiids</taxon>
        <taxon>Lamiales</taxon>
        <taxon>Oleaceae</taxon>
        <taxon>Forsythieae</taxon>
        <taxon>Abeliophyllum</taxon>
    </lineage>
</organism>
<evidence type="ECO:0000313" key="3">
    <source>
        <dbReference type="Proteomes" id="UP001604336"/>
    </source>
</evidence>
<protein>
    <submittedName>
        <fullName evidence="2">Uncharacterized protein</fullName>
    </submittedName>
</protein>
<feature type="compositionally biased region" description="Acidic residues" evidence="1">
    <location>
        <begin position="96"/>
        <end position="112"/>
    </location>
</feature>
<accession>A0ABD1V5N4</accession>
<dbReference type="EMBL" id="JBFOLK010000002">
    <property type="protein sequence ID" value="KAL2532552.1"/>
    <property type="molecule type" value="Genomic_DNA"/>
</dbReference>